<keyword evidence="3" id="KW-1185">Reference proteome</keyword>
<feature type="domain" description="N-acetyltransferase" evidence="1">
    <location>
        <begin position="29"/>
        <end position="186"/>
    </location>
</feature>
<name>A0A1T4W294_9FIRM</name>
<dbReference type="AlphaFoldDB" id="A0A1T4W294"/>
<organism evidence="2 3">
    <name type="scientific">Eubacterium uniforme</name>
    <dbReference type="NCBI Taxonomy" id="39495"/>
    <lineage>
        <taxon>Bacteria</taxon>
        <taxon>Bacillati</taxon>
        <taxon>Bacillota</taxon>
        <taxon>Clostridia</taxon>
        <taxon>Eubacteriales</taxon>
        <taxon>Eubacteriaceae</taxon>
        <taxon>Eubacterium</taxon>
    </lineage>
</organism>
<sequence length="191" mass="22166">MMITYKEVDKTYFDLYDKVSMNVEVNSEYKLKRIDSGLGGFLFEEVPVEKCIKDLSEYELAKEYEKTFDISTWKFYMAFAENKPIGAATVAGPTENLNMLSGRTDACVLWDIRVQDGYKHQGIGQKLFDMCREGAVKAGYKQMIIECQNNNVTACNFYKKQGALLFKVDMYAYYSEPEVRDEIQLIWYLDL</sequence>
<dbReference type="Gene3D" id="3.40.630.30">
    <property type="match status" value="1"/>
</dbReference>
<evidence type="ECO:0000259" key="1">
    <source>
        <dbReference type="PROSITE" id="PS51186"/>
    </source>
</evidence>
<dbReference type="Proteomes" id="UP000190814">
    <property type="component" value="Unassembled WGS sequence"/>
</dbReference>
<protein>
    <submittedName>
        <fullName evidence="2">Acetyltransferase (GNAT) family protein</fullName>
    </submittedName>
</protein>
<keyword evidence="2" id="KW-0808">Transferase</keyword>
<dbReference type="Pfam" id="PF00583">
    <property type="entry name" value="Acetyltransf_1"/>
    <property type="match status" value="1"/>
</dbReference>
<evidence type="ECO:0000313" key="2">
    <source>
        <dbReference type="EMBL" id="SKA71185.1"/>
    </source>
</evidence>
<accession>A0A1T4W294</accession>
<dbReference type="EMBL" id="FUXZ01000015">
    <property type="protein sequence ID" value="SKA71185.1"/>
    <property type="molecule type" value="Genomic_DNA"/>
</dbReference>
<dbReference type="PROSITE" id="PS51186">
    <property type="entry name" value="GNAT"/>
    <property type="match status" value="1"/>
</dbReference>
<dbReference type="InterPro" id="IPR016181">
    <property type="entry name" value="Acyl_CoA_acyltransferase"/>
</dbReference>
<gene>
    <name evidence="2" type="ORF">SAMN02745111_02174</name>
</gene>
<dbReference type="GO" id="GO:0016747">
    <property type="term" value="F:acyltransferase activity, transferring groups other than amino-acyl groups"/>
    <property type="evidence" value="ECO:0007669"/>
    <property type="project" value="InterPro"/>
</dbReference>
<dbReference type="InterPro" id="IPR000182">
    <property type="entry name" value="GNAT_dom"/>
</dbReference>
<reference evidence="2 3" key="1">
    <citation type="submission" date="2017-02" db="EMBL/GenBank/DDBJ databases">
        <authorList>
            <person name="Peterson S.W."/>
        </authorList>
    </citation>
    <scope>NUCLEOTIDE SEQUENCE [LARGE SCALE GENOMIC DNA]</scope>
    <source>
        <strain evidence="2 3">ATCC 35992</strain>
    </source>
</reference>
<dbReference type="CDD" id="cd04301">
    <property type="entry name" value="NAT_SF"/>
    <property type="match status" value="1"/>
</dbReference>
<evidence type="ECO:0000313" key="3">
    <source>
        <dbReference type="Proteomes" id="UP000190814"/>
    </source>
</evidence>
<dbReference type="STRING" id="39495.SAMN02745111_02174"/>
<proteinExistence type="predicted"/>
<dbReference type="SUPFAM" id="SSF55729">
    <property type="entry name" value="Acyl-CoA N-acyltransferases (Nat)"/>
    <property type="match status" value="1"/>
</dbReference>